<evidence type="ECO:0000313" key="2">
    <source>
        <dbReference type="EMBL" id="EMY82062.1"/>
    </source>
</evidence>
<sequence>MRNRITKKIQDFIKTFVNRVDSTFSLILLQYLVGLVVFVLLKVKFVCLKVIFFLHLFKIKS</sequence>
<dbReference type="EMBL" id="APLF01000003">
    <property type="protein sequence ID" value="EMY82062.1"/>
    <property type="molecule type" value="Genomic_DNA"/>
</dbReference>
<protein>
    <submittedName>
        <fullName evidence="2">Uncharacterized protein</fullName>
    </submittedName>
</protein>
<keyword evidence="1" id="KW-0812">Transmembrane</keyword>
<organism evidence="2 3">
    <name type="scientific">Psychroflexus gondwanensis ACAM 44</name>
    <dbReference type="NCBI Taxonomy" id="1189619"/>
    <lineage>
        <taxon>Bacteria</taxon>
        <taxon>Pseudomonadati</taxon>
        <taxon>Bacteroidota</taxon>
        <taxon>Flavobacteriia</taxon>
        <taxon>Flavobacteriales</taxon>
        <taxon>Flavobacteriaceae</taxon>
        <taxon>Psychroflexus</taxon>
    </lineage>
</organism>
<keyword evidence="1" id="KW-1133">Transmembrane helix</keyword>
<keyword evidence="1" id="KW-0472">Membrane</keyword>
<name>N1WXZ8_9FLAO</name>
<gene>
    <name evidence="2" type="ORF">pgond44_02443</name>
</gene>
<reference evidence="2 3" key="1">
    <citation type="journal article" date="2014" name="Genome Biol. Evol.">
        <title>Extensive gene acquisition in the extremely psychrophilic bacterial species Psychroflexus torquis and the link to sea-ice ecosystem specialism.</title>
        <authorList>
            <person name="Feng S."/>
            <person name="Powell S.M."/>
            <person name="Wilson R."/>
            <person name="Bowman J.P."/>
        </authorList>
    </citation>
    <scope>NUCLEOTIDE SEQUENCE [LARGE SCALE GENOMIC DNA]</scope>
    <source>
        <strain evidence="2 3">ACAM 44</strain>
    </source>
</reference>
<keyword evidence="3" id="KW-1185">Reference proteome</keyword>
<dbReference type="Proteomes" id="UP000012317">
    <property type="component" value="Unassembled WGS sequence"/>
</dbReference>
<dbReference type="STRING" id="1189619.pgond44_02443"/>
<dbReference type="AlphaFoldDB" id="N1WXZ8"/>
<proteinExistence type="predicted"/>
<feature type="transmembrane region" description="Helical" evidence="1">
    <location>
        <begin position="31"/>
        <end position="57"/>
    </location>
</feature>
<accession>N1WXZ8</accession>
<comment type="caution">
    <text evidence="2">The sequence shown here is derived from an EMBL/GenBank/DDBJ whole genome shotgun (WGS) entry which is preliminary data.</text>
</comment>
<evidence type="ECO:0000256" key="1">
    <source>
        <dbReference type="SAM" id="Phobius"/>
    </source>
</evidence>
<evidence type="ECO:0000313" key="3">
    <source>
        <dbReference type="Proteomes" id="UP000012317"/>
    </source>
</evidence>